<dbReference type="OrthoDB" id="5580488at2759"/>
<dbReference type="InterPro" id="IPR019775">
    <property type="entry name" value="WD40_repeat_CS"/>
</dbReference>
<feature type="repeat" description="WD" evidence="3">
    <location>
        <begin position="474"/>
        <end position="513"/>
    </location>
</feature>
<dbReference type="InterPro" id="IPR015943">
    <property type="entry name" value="WD40/YVTN_repeat-like_dom_sf"/>
</dbReference>
<dbReference type="Gene3D" id="2.130.10.10">
    <property type="entry name" value="YVTN repeat-like/Quinoprotein amine dehydrogenase"/>
    <property type="match status" value="2"/>
</dbReference>
<evidence type="ECO:0000313" key="7">
    <source>
        <dbReference type="Proteomes" id="UP000007879"/>
    </source>
</evidence>
<evidence type="ECO:0000313" key="6">
    <source>
        <dbReference type="EnsemblMetazoa" id="Aqu2.1.23862_001"/>
    </source>
</evidence>
<dbReference type="Pfam" id="PF12937">
    <property type="entry name" value="F-box-like"/>
    <property type="match status" value="1"/>
</dbReference>
<dbReference type="InterPro" id="IPR020472">
    <property type="entry name" value="WD40_PAC1"/>
</dbReference>
<evidence type="ECO:0000256" key="3">
    <source>
        <dbReference type="PROSITE-ProRule" id="PRU00221"/>
    </source>
</evidence>
<keyword evidence="2" id="KW-0677">Repeat</keyword>
<keyword evidence="7" id="KW-1185">Reference proteome</keyword>
<feature type="repeat" description="WD" evidence="3">
    <location>
        <begin position="393"/>
        <end position="432"/>
    </location>
</feature>
<dbReference type="InterPro" id="IPR001810">
    <property type="entry name" value="F-box_dom"/>
</dbReference>
<feature type="repeat" description="WD" evidence="3">
    <location>
        <begin position="514"/>
        <end position="547"/>
    </location>
</feature>
<dbReference type="InterPro" id="IPR036322">
    <property type="entry name" value="WD40_repeat_dom_sf"/>
</dbReference>
<dbReference type="PROSITE" id="PS50082">
    <property type="entry name" value="WD_REPEATS_2"/>
    <property type="match status" value="4"/>
</dbReference>
<dbReference type="Pfam" id="PF00400">
    <property type="entry name" value="WD40"/>
    <property type="match status" value="5"/>
</dbReference>
<dbReference type="SUPFAM" id="SSF50978">
    <property type="entry name" value="WD40 repeat-like"/>
    <property type="match status" value="1"/>
</dbReference>
<dbReference type="EnsemblMetazoa" id="Aqu2.1.23862_001">
    <property type="protein sequence ID" value="Aqu2.1.23862_001"/>
    <property type="gene ID" value="Aqu2.1.23862"/>
</dbReference>
<keyword evidence="1 3" id="KW-0853">WD repeat</keyword>
<feature type="region of interest" description="Disordered" evidence="4">
    <location>
        <begin position="686"/>
        <end position="717"/>
    </location>
</feature>
<dbReference type="Proteomes" id="UP000007879">
    <property type="component" value="Unassembled WGS sequence"/>
</dbReference>
<name>A0A1X7U7F6_AMPQE</name>
<feature type="domain" description="F-box" evidence="5">
    <location>
        <begin position="307"/>
        <end position="353"/>
    </location>
</feature>
<dbReference type="SUPFAM" id="SSF81383">
    <property type="entry name" value="F-box domain"/>
    <property type="match status" value="1"/>
</dbReference>
<accession>A0A1X7U7F6</accession>
<dbReference type="eggNOG" id="KOG0274">
    <property type="taxonomic scope" value="Eukaryota"/>
</dbReference>
<evidence type="ECO:0000256" key="4">
    <source>
        <dbReference type="SAM" id="MobiDB-lite"/>
    </source>
</evidence>
<evidence type="ECO:0000256" key="2">
    <source>
        <dbReference type="ARBA" id="ARBA00022737"/>
    </source>
</evidence>
<organism evidence="6">
    <name type="scientific">Amphimedon queenslandica</name>
    <name type="common">Sponge</name>
    <dbReference type="NCBI Taxonomy" id="400682"/>
    <lineage>
        <taxon>Eukaryota</taxon>
        <taxon>Metazoa</taxon>
        <taxon>Porifera</taxon>
        <taxon>Demospongiae</taxon>
        <taxon>Heteroscleromorpha</taxon>
        <taxon>Haplosclerida</taxon>
        <taxon>Niphatidae</taxon>
        <taxon>Amphimedon</taxon>
    </lineage>
</organism>
<dbReference type="PANTHER" id="PTHR22847:SF736">
    <property type="entry name" value="F-BOX DOMAIN-CONTAINING PROTEIN"/>
    <property type="match status" value="1"/>
</dbReference>
<feature type="region of interest" description="Disordered" evidence="4">
    <location>
        <begin position="201"/>
        <end position="238"/>
    </location>
</feature>
<feature type="compositionally biased region" description="Low complexity" evidence="4">
    <location>
        <begin position="208"/>
        <end position="219"/>
    </location>
</feature>
<evidence type="ECO:0000259" key="5">
    <source>
        <dbReference type="PROSITE" id="PS50181"/>
    </source>
</evidence>
<dbReference type="PRINTS" id="PR00320">
    <property type="entry name" value="GPROTEINBRPT"/>
</dbReference>
<sequence>MEGGGERNLRRSASVSQLDMGSFSRARTRTTCTSFEQDKDCIAIWINSLDSIQISKILDGIIKRCNLNHLTFLWTVLESVPHHEFIYHLRRQFPSVPFHALSTPVSRHLKEKFEISRRKENKILFRADSLVISSDVTKTIATQLLYEPLPELRPSTAPHLECGTRKGYRLITPTRRHMEGPIGRVGTPSCYRIVSATPTAKAPPIGAPPIRTRSTSNSPRSPPNVPSPRTNAPYPLSNVPSPRTGAPYPLSPHFPGQTDVHLLSFFHWFTSLEKDWQQKEILHLIVWCLEERELYYLATLLLSCQYRDFISDLPADIVRCILSYVPCKDLLLVCRVSQVWNERCSCNKLWKYKCSQVSLGVSPLSSPLWKRVYINDIKLKRNWRLGRSVGWSLASHSHRVLSVCVKEDTLCSGSSDQTIRVWSLKDGKLLNTIYTNSKNIWCLSFYGLNFILSGSGDSIVRIWHYRTGVCEKHLQGHTGTVWSLARKKDILLTGSHDKTAILWNIRHCKHVSQLVGHSGAIFSVDLNDSTTEAYTASGDKTVRIWNIYTPTDPQCIRIINISTHQPVMSLSYSGGMLACSAGSSVSLWSVAKGDKLIDFKGHHDRVESVHLLTDGPNINTIISGGRDGLIKYWNINSGRCIRTLRNKPGSVINDISRDSSHVVYGCDDHSVQVLHFEPNIVSEHYQRDKGTVRSSRRTVSSLKKGTNSPFSKRKTNH</sequence>
<feature type="repeat" description="WD" evidence="3">
    <location>
        <begin position="599"/>
        <end position="643"/>
    </location>
</feature>
<dbReference type="InParanoid" id="A0A1X7U7F6"/>
<dbReference type="PANTHER" id="PTHR22847">
    <property type="entry name" value="WD40 REPEAT PROTEIN"/>
    <property type="match status" value="1"/>
</dbReference>
<dbReference type="CDD" id="cd00200">
    <property type="entry name" value="WD40"/>
    <property type="match status" value="1"/>
</dbReference>
<dbReference type="PROSITE" id="PS50181">
    <property type="entry name" value="FBOX"/>
    <property type="match status" value="1"/>
</dbReference>
<dbReference type="SMART" id="SM00320">
    <property type="entry name" value="WD40"/>
    <property type="match status" value="7"/>
</dbReference>
<dbReference type="SMART" id="SM00256">
    <property type="entry name" value="FBOX"/>
    <property type="match status" value="1"/>
</dbReference>
<dbReference type="AlphaFoldDB" id="A0A1X7U7F6"/>
<reference evidence="7" key="1">
    <citation type="journal article" date="2010" name="Nature">
        <title>The Amphimedon queenslandica genome and the evolution of animal complexity.</title>
        <authorList>
            <person name="Srivastava M."/>
            <person name="Simakov O."/>
            <person name="Chapman J."/>
            <person name="Fahey B."/>
            <person name="Gauthier M.E."/>
            <person name="Mitros T."/>
            <person name="Richards G.S."/>
            <person name="Conaco C."/>
            <person name="Dacre M."/>
            <person name="Hellsten U."/>
            <person name="Larroux C."/>
            <person name="Putnam N.H."/>
            <person name="Stanke M."/>
            <person name="Adamska M."/>
            <person name="Darling A."/>
            <person name="Degnan S.M."/>
            <person name="Oakley T.H."/>
            <person name="Plachetzki D.C."/>
            <person name="Zhai Y."/>
            <person name="Adamski M."/>
            <person name="Calcino A."/>
            <person name="Cummins S.F."/>
            <person name="Goodstein D.M."/>
            <person name="Harris C."/>
            <person name="Jackson D.J."/>
            <person name="Leys S.P."/>
            <person name="Shu S."/>
            <person name="Woodcroft B.J."/>
            <person name="Vervoort M."/>
            <person name="Kosik K.S."/>
            <person name="Manning G."/>
            <person name="Degnan B.M."/>
            <person name="Rokhsar D.S."/>
        </authorList>
    </citation>
    <scope>NUCLEOTIDE SEQUENCE [LARGE SCALE GENOMIC DNA]</scope>
</reference>
<dbReference type="EnsemblMetazoa" id="XM_020000105.1">
    <property type="protein sequence ID" value="XP_019855664.1"/>
    <property type="gene ID" value="LOC100639197"/>
</dbReference>
<dbReference type="PROSITE" id="PS50294">
    <property type="entry name" value="WD_REPEATS_REGION"/>
    <property type="match status" value="4"/>
</dbReference>
<dbReference type="PROSITE" id="PS00678">
    <property type="entry name" value="WD_REPEATS_1"/>
    <property type="match status" value="2"/>
</dbReference>
<dbReference type="InterPro" id="IPR001680">
    <property type="entry name" value="WD40_rpt"/>
</dbReference>
<proteinExistence type="predicted"/>
<gene>
    <name evidence="6" type="primary">100639197</name>
</gene>
<reference evidence="6" key="2">
    <citation type="submission" date="2017-05" db="UniProtKB">
        <authorList>
            <consortium name="EnsemblMetazoa"/>
        </authorList>
    </citation>
    <scope>IDENTIFICATION</scope>
</reference>
<dbReference type="KEGG" id="aqu:100639197"/>
<dbReference type="Gene3D" id="1.20.1280.50">
    <property type="match status" value="1"/>
</dbReference>
<dbReference type="GO" id="GO:1990234">
    <property type="term" value="C:transferase complex"/>
    <property type="evidence" value="ECO:0007669"/>
    <property type="project" value="UniProtKB-ARBA"/>
</dbReference>
<dbReference type="InterPro" id="IPR036047">
    <property type="entry name" value="F-box-like_dom_sf"/>
</dbReference>
<evidence type="ECO:0000256" key="1">
    <source>
        <dbReference type="ARBA" id="ARBA00022574"/>
    </source>
</evidence>
<protein>
    <recommendedName>
        <fullName evidence="5">F-box domain-containing protein</fullName>
    </recommendedName>
</protein>
<dbReference type="STRING" id="400682.A0A1X7U7F6"/>